<comment type="subcellular location">
    <subcellularLocation>
        <location evidence="2">Cell membrane</location>
        <topology evidence="2">Multi-pass membrane protein</topology>
    </subcellularLocation>
</comment>
<feature type="domain" description="HAMP" evidence="14">
    <location>
        <begin position="320"/>
        <end position="372"/>
    </location>
</feature>
<dbReference type="Pfam" id="PF06580">
    <property type="entry name" value="His_kinase"/>
    <property type="match status" value="1"/>
</dbReference>
<dbReference type="Pfam" id="PF00672">
    <property type="entry name" value="HAMP"/>
    <property type="match status" value="1"/>
</dbReference>
<evidence type="ECO:0000256" key="11">
    <source>
        <dbReference type="ARBA" id="ARBA00023136"/>
    </source>
</evidence>
<dbReference type="PROSITE" id="PS50885">
    <property type="entry name" value="HAMP"/>
    <property type="match status" value="1"/>
</dbReference>
<comment type="caution">
    <text evidence="15">The sequence shown here is derived from an EMBL/GenBank/DDBJ whole genome shotgun (WGS) entry which is preliminary data.</text>
</comment>
<dbReference type="Pfam" id="PF02743">
    <property type="entry name" value="dCache_1"/>
    <property type="match status" value="1"/>
</dbReference>
<reference evidence="15 16" key="1">
    <citation type="submission" date="2016-12" db="EMBL/GenBank/DDBJ databases">
        <title>Candidatus Reconcilibacillus cellulovorans genome.</title>
        <authorList>
            <person name="Kolinko S."/>
            <person name="Wu Y.-W."/>
            <person name="Tachea F."/>
            <person name="Denzel E."/>
            <person name="Hiras J."/>
            <person name="Baecker N."/>
            <person name="Chan L.J."/>
            <person name="Eichorst S.A."/>
            <person name="Frey D."/>
            <person name="Adams P.D."/>
            <person name="Pray T."/>
            <person name="Tanjore D."/>
            <person name="Petzold C.J."/>
            <person name="Gladden J.M."/>
            <person name="Simmons B.A."/>
            <person name="Singer S.W."/>
        </authorList>
    </citation>
    <scope>NUCLEOTIDE SEQUENCE [LARGE SCALE GENOMIC DNA]</scope>
    <source>
        <strain evidence="15">JTherm</strain>
    </source>
</reference>
<evidence type="ECO:0000256" key="3">
    <source>
        <dbReference type="ARBA" id="ARBA00012438"/>
    </source>
</evidence>
<dbReference type="SUPFAM" id="SSF158472">
    <property type="entry name" value="HAMP domain-like"/>
    <property type="match status" value="1"/>
</dbReference>
<accession>A0A2A6E062</accession>
<keyword evidence="10" id="KW-0902">Two-component regulatory system</keyword>
<evidence type="ECO:0000313" key="15">
    <source>
        <dbReference type="EMBL" id="PDO10137.1"/>
    </source>
</evidence>
<dbReference type="GO" id="GO:0005886">
    <property type="term" value="C:plasma membrane"/>
    <property type="evidence" value="ECO:0007669"/>
    <property type="project" value="UniProtKB-SubCell"/>
</dbReference>
<keyword evidence="9 13" id="KW-1133">Transmembrane helix</keyword>
<evidence type="ECO:0000256" key="9">
    <source>
        <dbReference type="ARBA" id="ARBA00022989"/>
    </source>
</evidence>
<name>A0A2A6E062_9BACL</name>
<dbReference type="Gene3D" id="3.30.565.10">
    <property type="entry name" value="Histidine kinase-like ATPase, C-terminal domain"/>
    <property type="match status" value="1"/>
</dbReference>
<gene>
    <name evidence="15" type="ORF">BLM47_08890</name>
</gene>
<dbReference type="InterPro" id="IPR050640">
    <property type="entry name" value="Bact_2-comp_sensor_kinase"/>
</dbReference>
<comment type="catalytic activity">
    <reaction evidence="1">
        <text>ATP + protein L-histidine = ADP + protein N-phospho-L-histidine.</text>
        <dbReference type="EC" id="2.7.13.3"/>
    </reaction>
</comment>
<dbReference type="InterPro" id="IPR004358">
    <property type="entry name" value="Sig_transdc_His_kin-like_C"/>
</dbReference>
<dbReference type="PANTHER" id="PTHR34220:SF7">
    <property type="entry name" value="SENSOR HISTIDINE KINASE YPDA"/>
    <property type="match status" value="1"/>
</dbReference>
<protein>
    <recommendedName>
        <fullName evidence="3">histidine kinase</fullName>
        <ecNumber evidence="3">2.7.13.3</ecNumber>
    </recommendedName>
</protein>
<dbReference type="Gene3D" id="6.10.340.10">
    <property type="match status" value="1"/>
</dbReference>
<evidence type="ECO:0000313" key="16">
    <source>
        <dbReference type="Proteomes" id="UP000243688"/>
    </source>
</evidence>
<evidence type="ECO:0000256" key="2">
    <source>
        <dbReference type="ARBA" id="ARBA00004651"/>
    </source>
</evidence>
<dbReference type="InterPro" id="IPR010559">
    <property type="entry name" value="Sig_transdc_His_kin_internal"/>
</dbReference>
<evidence type="ECO:0000256" key="5">
    <source>
        <dbReference type="ARBA" id="ARBA00022553"/>
    </source>
</evidence>
<evidence type="ECO:0000256" key="8">
    <source>
        <dbReference type="ARBA" id="ARBA00022777"/>
    </source>
</evidence>
<dbReference type="InterPro" id="IPR003660">
    <property type="entry name" value="HAMP_dom"/>
</dbReference>
<dbReference type="Proteomes" id="UP000243688">
    <property type="component" value="Unassembled WGS sequence"/>
</dbReference>
<dbReference type="InterPro" id="IPR036890">
    <property type="entry name" value="HATPase_C_sf"/>
</dbReference>
<feature type="transmembrane region" description="Helical" evidence="13">
    <location>
        <begin position="303"/>
        <end position="327"/>
    </location>
</feature>
<evidence type="ECO:0000256" key="4">
    <source>
        <dbReference type="ARBA" id="ARBA00022475"/>
    </source>
</evidence>
<evidence type="ECO:0000256" key="13">
    <source>
        <dbReference type="SAM" id="Phobius"/>
    </source>
</evidence>
<evidence type="ECO:0000259" key="14">
    <source>
        <dbReference type="PROSITE" id="PS50885"/>
    </source>
</evidence>
<dbReference type="PANTHER" id="PTHR34220">
    <property type="entry name" value="SENSOR HISTIDINE KINASE YPDA"/>
    <property type="match status" value="1"/>
</dbReference>
<dbReference type="CDD" id="cd06225">
    <property type="entry name" value="HAMP"/>
    <property type="match status" value="1"/>
</dbReference>
<dbReference type="SUPFAM" id="SSF55874">
    <property type="entry name" value="ATPase domain of HSP90 chaperone/DNA topoisomerase II/histidine kinase"/>
    <property type="match status" value="1"/>
</dbReference>
<dbReference type="SMART" id="SM00387">
    <property type="entry name" value="HATPase_c"/>
    <property type="match status" value="1"/>
</dbReference>
<keyword evidence="12" id="KW-0175">Coiled coil</keyword>
<dbReference type="AlphaFoldDB" id="A0A2A6E062"/>
<dbReference type="EMBL" id="MOXJ01000019">
    <property type="protein sequence ID" value="PDO10137.1"/>
    <property type="molecule type" value="Genomic_DNA"/>
</dbReference>
<keyword evidence="8" id="KW-0418">Kinase</keyword>
<keyword evidence="4" id="KW-1003">Cell membrane</keyword>
<dbReference type="PRINTS" id="PR00344">
    <property type="entry name" value="BCTRLSENSOR"/>
</dbReference>
<dbReference type="Pfam" id="PF02518">
    <property type="entry name" value="HATPase_c"/>
    <property type="match status" value="1"/>
</dbReference>
<feature type="coiled-coil region" evidence="12">
    <location>
        <begin position="360"/>
        <end position="394"/>
    </location>
</feature>
<dbReference type="InterPro" id="IPR033479">
    <property type="entry name" value="dCache_1"/>
</dbReference>
<evidence type="ECO:0000256" key="10">
    <source>
        <dbReference type="ARBA" id="ARBA00023012"/>
    </source>
</evidence>
<keyword evidence="7 13" id="KW-0812">Transmembrane</keyword>
<keyword evidence="11 13" id="KW-0472">Membrane</keyword>
<evidence type="ECO:0000256" key="6">
    <source>
        <dbReference type="ARBA" id="ARBA00022679"/>
    </source>
</evidence>
<proteinExistence type="predicted"/>
<keyword evidence="6" id="KW-0808">Transferase</keyword>
<evidence type="ECO:0000256" key="12">
    <source>
        <dbReference type="SAM" id="Coils"/>
    </source>
</evidence>
<organism evidence="15 16">
    <name type="scientific">Candidatus Reconcilbacillus cellulovorans</name>
    <dbReference type="NCBI Taxonomy" id="1906605"/>
    <lineage>
        <taxon>Bacteria</taxon>
        <taxon>Bacillati</taxon>
        <taxon>Bacillota</taxon>
        <taxon>Bacilli</taxon>
        <taxon>Bacillales</taxon>
        <taxon>Paenibacillaceae</taxon>
        <taxon>Candidatus Reconcilbacillus</taxon>
    </lineage>
</organism>
<evidence type="ECO:0000256" key="1">
    <source>
        <dbReference type="ARBA" id="ARBA00000085"/>
    </source>
</evidence>
<dbReference type="SMART" id="SM00304">
    <property type="entry name" value="HAMP"/>
    <property type="match status" value="1"/>
</dbReference>
<dbReference type="EC" id="2.7.13.3" evidence="3"/>
<dbReference type="InterPro" id="IPR003594">
    <property type="entry name" value="HATPase_dom"/>
</dbReference>
<keyword evidence="5" id="KW-0597">Phosphoprotein</keyword>
<dbReference type="GO" id="GO:0000155">
    <property type="term" value="F:phosphorelay sensor kinase activity"/>
    <property type="evidence" value="ECO:0007669"/>
    <property type="project" value="InterPro"/>
</dbReference>
<evidence type="ECO:0000256" key="7">
    <source>
        <dbReference type="ARBA" id="ARBA00022692"/>
    </source>
</evidence>
<sequence length="591" mass="67303">MNLRRKMALAFLILVITPLFALGAESYALTQRLIERKFGEQSELTLRAIGRNIRYVFKEANYFSDFWMVKEPIQTLYRMLDRGQADPSAWPEYENTLRQTLLTYAPIQSVTLYGMNGLTVRAGREFLPTVPYDRLVRHPFYQEVLRRDGVPKWIGPGELPELTGDARFFDQVRVVKDFYTMDNRGVLWVRFYFNEFDKIFQSYKVGGSQVYRFLIVGANGLVLYDSRHELEGRTAVELLGKLAPDGVRSASGKAPFLGTESVVASEPLGLEPFGADRWSIVAIAPWSYVSGEANRMIRTMATAAAACLVLAFVFNYVFVHRLVLFILKVVSSMRRVEHGDLTARIRARGNDETTALAVGFNRLVERVSELLDEVRRQEERKKEAELMLMQAQIKPHFLFNTLESINVLAVQNRGREVGQMVQRLGALLRASIRPEEEVEVRQEIEHLRNYLEIQSFRFTDRFDYEIDVPEDLMECLMPKLTLQPLAENALHHGLDGLGRKGRLRVWARLEPCGLAFYVEDDGRGIPAERLAVCSTDGRTGSGTGIGLRNVADRIRLRYGPRYGVFVCSREGEGTTVKCVLPPTRRPDPRCG</sequence>